<evidence type="ECO:0000313" key="3">
    <source>
        <dbReference type="Proteomes" id="UP000671913"/>
    </source>
</evidence>
<dbReference type="Proteomes" id="UP000671913">
    <property type="component" value="Chromosome"/>
</dbReference>
<sequence>MANKPEELLNDLTKGLGNLAEKDHNFNNGFMRLMGSVFREGALSVKEKELIGIAVCIYVRCEYCIAQHVYKALEAGATPEQIIEAAEVGVAFGGGPSVAYLVTSLMDALNTFAPKFNK</sequence>
<dbReference type="RefSeq" id="WP_284680528.1">
    <property type="nucleotide sequence ID" value="NZ_CP060096.1"/>
</dbReference>
<dbReference type="NCBIfam" id="TIGR00778">
    <property type="entry name" value="ahpD_dom"/>
    <property type="match status" value="1"/>
</dbReference>
<keyword evidence="3" id="KW-1185">Reference proteome</keyword>
<feature type="domain" description="Carboxymuconolactone decarboxylase-like" evidence="1">
    <location>
        <begin position="28"/>
        <end position="101"/>
    </location>
</feature>
<dbReference type="SUPFAM" id="SSF69118">
    <property type="entry name" value="AhpD-like"/>
    <property type="match status" value="1"/>
</dbReference>
<dbReference type="GO" id="GO:0051920">
    <property type="term" value="F:peroxiredoxin activity"/>
    <property type="evidence" value="ECO:0007669"/>
    <property type="project" value="InterPro"/>
</dbReference>
<dbReference type="EMBL" id="CP060096">
    <property type="protein sequence ID" value="QSZ27810.1"/>
    <property type="molecule type" value="Genomic_DNA"/>
</dbReference>
<dbReference type="AlphaFoldDB" id="A0A975AWM1"/>
<accession>A0A975AWM1</accession>
<protein>
    <submittedName>
        <fullName evidence="2">Carboxymuconolactone decarboxylase family protein</fullName>
    </submittedName>
</protein>
<organism evidence="2 3">
    <name type="scientific">Aceticella autotrophica</name>
    <dbReference type="NCBI Taxonomy" id="2755338"/>
    <lineage>
        <taxon>Bacteria</taxon>
        <taxon>Bacillati</taxon>
        <taxon>Bacillota</taxon>
        <taxon>Clostridia</taxon>
        <taxon>Thermoanaerobacterales</taxon>
        <taxon>Thermoanaerobacteraceae</taxon>
        <taxon>Aceticella</taxon>
    </lineage>
</organism>
<name>A0A975AWM1_9THEO</name>
<dbReference type="Gene3D" id="1.20.1290.10">
    <property type="entry name" value="AhpD-like"/>
    <property type="match status" value="1"/>
</dbReference>
<dbReference type="InterPro" id="IPR029032">
    <property type="entry name" value="AhpD-like"/>
</dbReference>
<dbReference type="InterPro" id="IPR004675">
    <property type="entry name" value="AhpD_core"/>
</dbReference>
<proteinExistence type="predicted"/>
<evidence type="ECO:0000259" key="1">
    <source>
        <dbReference type="Pfam" id="PF02627"/>
    </source>
</evidence>
<dbReference type="KEGG" id="aaut:ACETAC_02640"/>
<dbReference type="Pfam" id="PF02627">
    <property type="entry name" value="CMD"/>
    <property type="match status" value="1"/>
</dbReference>
<gene>
    <name evidence="2" type="ORF">ACETAC_02640</name>
</gene>
<evidence type="ECO:0000313" key="2">
    <source>
        <dbReference type="EMBL" id="QSZ27810.1"/>
    </source>
</evidence>
<dbReference type="PANTHER" id="PTHR33930:SF2">
    <property type="entry name" value="BLR3452 PROTEIN"/>
    <property type="match status" value="1"/>
</dbReference>
<dbReference type="InterPro" id="IPR003779">
    <property type="entry name" value="CMD-like"/>
</dbReference>
<dbReference type="PANTHER" id="PTHR33930">
    <property type="entry name" value="ALKYL HYDROPEROXIDE REDUCTASE AHPD"/>
    <property type="match status" value="1"/>
</dbReference>
<reference evidence="2" key="1">
    <citation type="submission" date="2020-08" db="EMBL/GenBank/DDBJ databases">
        <title>Genomic insights into the carbon and energy metabolism of the first obligate autotrophic acetogenic bacterium Aceticella autotrophica gen. nov., sp. nov.</title>
        <authorList>
            <person name="Toshchakov S.V."/>
            <person name="Elcheninov A.G."/>
            <person name="Kublanov I.V."/>
            <person name="Frolov E.N."/>
            <person name="Lebedinsky A.V."/>
        </authorList>
    </citation>
    <scope>NUCLEOTIDE SEQUENCE</scope>
    <source>
        <strain evidence="2">3443-3Ac</strain>
    </source>
</reference>